<dbReference type="PANTHER" id="PTHR47331:SF5">
    <property type="entry name" value="RIBONUCLEASE H"/>
    <property type="match status" value="1"/>
</dbReference>
<keyword evidence="2" id="KW-1185">Reference proteome</keyword>
<comment type="caution">
    <text evidence="1">The sequence shown here is derived from an EMBL/GenBank/DDBJ whole genome shotgun (WGS) entry which is preliminary data.</text>
</comment>
<accession>A0AAV6RPU8</accession>
<gene>
    <name evidence="1" type="ORF">JOB18_037068</name>
</gene>
<name>A0AAV6RPU8_SOLSE</name>
<dbReference type="PANTHER" id="PTHR47331">
    <property type="entry name" value="PHD-TYPE DOMAIN-CONTAINING PROTEIN"/>
    <property type="match status" value="1"/>
</dbReference>
<dbReference type="Pfam" id="PF05380">
    <property type="entry name" value="Peptidase_A17"/>
    <property type="match status" value="1"/>
</dbReference>
<dbReference type="AlphaFoldDB" id="A0AAV6RPU8"/>
<dbReference type="InterPro" id="IPR008042">
    <property type="entry name" value="Retrotrans_Pao"/>
</dbReference>
<protein>
    <submittedName>
        <fullName evidence="1">Uncharacterized protein</fullName>
    </submittedName>
</protein>
<organism evidence="1 2">
    <name type="scientific">Solea senegalensis</name>
    <name type="common">Senegalese sole</name>
    <dbReference type="NCBI Taxonomy" id="28829"/>
    <lineage>
        <taxon>Eukaryota</taxon>
        <taxon>Metazoa</taxon>
        <taxon>Chordata</taxon>
        <taxon>Craniata</taxon>
        <taxon>Vertebrata</taxon>
        <taxon>Euteleostomi</taxon>
        <taxon>Actinopterygii</taxon>
        <taxon>Neopterygii</taxon>
        <taxon>Teleostei</taxon>
        <taxon>Neoteleostei</taxon>
        <taxon>Acanthomorphata</taxon>
        <taxon>Carangaria</taxon>
        <taxon>Pleuronectiformes</taxon>
        <taxon>Pleuronectoidei</taxon>
        <taxon>Soleidae</taxon>
        <taxon>Solea</taxon>
    </lineage>
</organism>
<proteinExistence type="predicted"/>
<evidence type="ECO:0000313" key="2">
    <source>
        <dbReference type="Proteomes" id="UP000693946"/>
    </source>
</evidence>
<dbReference type="EMBL" id="JAGKHQ010000010">
    <property type="protein sequence ID" value="KAG7507528.1"/>
    <property type="molecule type" value="Genomic_DNA"/>
</dbReference>
<evidence type="ECO:0000313" key="1">
    <source>
        <dbReference type="EMBL" id="KAG7507528.1"/>
    </source>
</evidence>
<dbReference type="Proteomes" id="UP000693946">
    <property type="component" value="Linkage Group LG18"/>
</dbReference>
<sequence length="489" mass="55689">MLHHCYVMQLCLQCKHLRSQSWLICGVRSGDSSKILNEQRSTEQKCRSSLEHEWCKRPPKRNHLKSVGTVHSPSPSRSQWEESARLQLLSPISWANSEPVPGPTLGASLVGVLLRFREHPIVSVCTPEEAKQLVECIRDLLSSAGFQLRQWACNDPSVLNHLPQEVRSPSLDLWLAQDKANPQESTLGLSWHWERESLSYKQRPVSYDAPTLRNIYKVLASQYDPLGYLLPFSTRAKLIIWKLWDKQRGWDDPNLPAALLQAWSNWEDELQFILNFPRAYMPPDFGHEAVTREVHIFANASEQAYGAVAYFRTAMKKGQVHLSFILARSRVAPKRIHSIPRLELCAALVAAQLTLEVAHTTLWSDSTTVLTWLHSQSCRFKVFVGAKVAEIQDLTENSTWRYVDSGQNPADELTRGKTLEELKDPNRLSQGPPFLVRSPDSWPERLTWSSERQPSVELQSPHLLTVGQMIKDTVPAKNSWKGLSKSSRE</sequence>
<reference evidence="1 2" key="1">
    <citation type="journal article" date="2021" name="Sci. Rep.">
        <title>Chromosome anchoring in Senegalese sole (Solea senegalensis) reveals sex-associated markers and genome rearrangements in flatfish.</title>
        <authorList>
            <person name="Guerrero-Cozar I."/>
            <person name="Gomez-Garrido J."/>
            <person name="Berbel C."/>
            <person name="Martinez-Blanch J.F."/>
            <person name="Alioto T."/>
            <person name="Claros M.G."/>
            <person name="Gagnaire P.A."/>
            <person name="Manchado M."/>
        </authorList>
    </citation>
    <scope>NUCLEOTIDE SEQUENCE [LARGE SCALE GENOMIC DNA]</scope>
    <source>
        <strain evidence="1">Sse05_10M</strain>
    </source>
</reference>